<comment type="caution">
    <text evidence="2">The sequence shown here is derived from an EMBL/GenBank/DDBJ whole genome shotgun (WGS) entry which is preliminary data.</text>
</comment>
<feature type="transmembrane region" description="Helical" evidence="1">
    <location>
        <begin position="98"/>
        <end position="117"/>
    </location>
</feature>
<evidence type="ECO:0000313" key="3">
    <source>
        <dbReference type="Proteomes" id="UP000281128"/>
    </source>
</evidence>
<sequence length="286" mass="29660">MRTIARNTPHRDYGSAALGLAALALLGGVAIRARRRRRLSPRRKTQLAARTLGASVITDSAMEHARGGFHNPVMYAAPALATLTTVAAAGRPRRTWPIHAAAVVVGAAGLGFHAWNILKRPGGVSRNNLYYAAPIGAPGGLAVTGALALAQGARTRGDGRLLGGFIALGTLAETGEVALLHDRGAWHNPAMLIPVTLPPVTAALLLDQALRRRAATRRITRGALRAMAAMGIVGTGFHVYGVSRGMGGWGNWRQTAFAGPPVPAPSSFTALALAGDAALDLIGDRP</sequence>
<organism evidence="2 3">
    <name type="scientific">Roseovarius spongiae</name>
    <dbReference type="NCBI Taxonomy" id="2320272"/>
    <lineage>
        <taxon>Bacteria</taxon>
        <taxon>Pseudomonadati</taxon>
        <taxon>Pseudomonadota</taxon>
        <taxon>Alphaproteobacteria</taxon>
        <taxon>Rhodobacterales</taxon>
        <taxon>Roseobacteraceae</taxon>
        <taxon>Roseovarius</taxon>
    </lineage>
</organism>
<feature type="transmembrane region" description="Helical" evidence="1">
    <location>
        <begin position="129"/>
        <end position="149"/>
    </location>
</feature>
<name>A0A3A8B7I2_9RHOB</name>
<keyword evidence="1" id="KW-1133">Transmembrane helix</keyword>
<keyword evidence="3" id="KW-1185">Reference proteome</keyword>
<keyword evidence="1" id="KW-0472">Membrane</keyword>
<dbReference type="OrthoDB" id="7032409at2"/>
<dbReference type="Proteomes" id="UP000281128">
    <property type="component" value="Unassembled WGS sequence"/>
</dbReference>
<protein>
    <submittedName>
        <fullName evidence="2">Uncharacterized protein</fullName>
    </submittedName>
</protein>
<feature type="transmembrane region" description="Helical" evidence="1">
    <location>
        <begin position="222"/>
        <end position="242"/>
    </location>
</feature>
<proteinExistence type="predicted"/>
<evidence type="ECO:0000256" key="1">
    <source>
        <dbReference type="SAM" id="Phobius"/>
    </source>
</evidence>
<dbReference type="AlphaFoldDB" id="A0A3A8B7I2"/>
<gene>
    <name evidence="2" type="ORF">D6850_16800</name>
</gene>
<keyword evidence="1" id="KW-0812">Transmembrane</keyword>
<evidence type="ECO:0000313" key="2">
    <source>
        <dbReference type="EMBL" id="RKF12621.1"/>
    </source>
</evidence>
<feature type="transmembrane region" description="Helical" evidence="1">
    <location>
        <begin position="13"/>
        <end position="33"/>
    </location>
</feature>
<dbReference type="EMBL" id="RAPE01000006">
    <property type="protein sequence ID" value="RKF12621.1"/>
    <property type="molecule type" value="Genomic_DNA"/>
</dbReference>
<dbReference type="RefSeq" id="WP_147438917.1">
    <property type="nucleotide sequence ID" value="NZ_RAPE01000006.1"/>
</dbReference>
<accession>A0A3A8B7I2</accession>
<reference evidence="2 3" key="1">
    <citation type="submission" date="2018-09" db="EMBL/GenBank/DDBJ databases">
        <title>Roseovarius spongiae sp. nov., isolated from a marine sponge.</title>
        <authorList>
            <person name="Zhuang L."/>
            <person name="Luo L."/>
        </authorList>
    </citation>
    <scope>NUCLEOTIDE SEQUENCE [LARGE SCALE GENOMIC DNA]</scope>
    <source>
        <strain evidence="2 3">HN-E21</strain>
    </source>
</reference>